<accession>A0ABU8R056</accession>
<proteinExistence type="predicted"/>
<dbReference type="RefSeq" id="WP_339547857.1">
    <property type="nucleotide sequence ID" value="NZ_JBBHLD010000001.1"/>
</dbReference>
<gene>
    <name evidence="2" type="ORF">V7V80_00950</name>
</gene>
<dbReference type="Pfam" id="PF06527">
    <property type="entry name" value="TniQ"/>
    <property type="match status" value="1"/>
</dbReference>
<organism evidence="2 3">
    <name type="scientific">Pseudomonas kermanshahensis</name>
    <dbReference type="NCBI Taxonomy" id="2745482"/>
    <lineage>
        <taxon>Bacteria</taxon>
        <taxon>Pseudomonadati</taxon>
        <taxon>Pseudomonadota</taxon>
        <taxon>Gammaproteobacteria</taxon>
        <taxon>Pseudomonadales</taxon>
        <taxon>Pseudomonadaceae</taxon>
        <taxon>Pseudomonas</taxon>
    </lineage>
</organism>
<keyword evidence="3" id="KW-1185">Reference proteome</keyword>
<evidence type="ECO:0000259" key="1">
    <source>
        <dbReference type="Pfam" id="PF06527"/>
    </source>
</evidence>
<dbReference type="InterPro" id="IPR009492">
    <property type="entry name" value="TniQ"/>
</dbReference>
<comment type="caution">
    <text evidence="2">The sequence shown here is derived from an EMBL/GenBank/DDBJ whole genome shotgun (WGS) entry which is preliminary data.</text>
</comment>
<reference evidence="2 3" key="1">
    <citation type="submission" date="2024-02" db="EMBL/GenBank/DDBJ databases">
        <title>Identification of pathogenicity and growth-promoting functions of Pseudomonas putida variants.</title>
        <authorList>
            <person name="Sun J."/>
        </authorList>
    </citation>
    <scope>NUCLEOTIDE SEQUENCE [LARGE SCALE GENOMIC DNA]</scope>
    <source>
        <strain evidence="2 3">A04</strain>
    </source>
</reference>
<evidence type="ECO:0000313" key="3">
    <source>
        <dbReference type="Proteomes" id="UP001377692"/>
    </source>
</evidence>
<protein>
    <recommendedName>
        <fullName evidence="1">TniQ domain-containing protein</fullName>
    </recommendedName>
</protein>
<evidence type="ECO:0000313" key="2">
    <source>
        <dbReference type="EMBL" id="MEJ5903255.1"/>
    </source>
</evidence>
<sequence>MSTIAGMPHILHEETISSWLYRSTLRSRYNNQYLAGQSFMIPPPVSWGGPLVESSDWDFDPNTDFLKAAMENLAIDVNYAAALFFNTHGRVVDWARRWWFCAQCLRADIARGQAPGWRKHWCYRDSIVCSTHGADLHRLQVQPQLSRGWDAFIQCLQDRLIDPAWQCQNFQRFRVSVVNRVARWKLKQGKVTLDIFDNLYSVMLLAPVYNGNQGMAYELFGEPGPLIRLAMPNYLAGIKYGAEFASMKARFASLLLAGYLMGIVGDRDLAFVAAKDERFEAWRRYNLDLVSSMRFGCTSKLDFKLLESLLFGRGELPCDTLNRALRTYFFKLRIQ</sequence>
<name>A0ABU8R056_9PSED</name>
<feature type="domain" description="TniQ" evidence="1">
    <location>
        <begin position="8"/>
        <end position="136"/>
    </location>
</feature>
<dbReference type="Proteomes" id="UP001377692">
    <property type="component" value="Unassembled WGS sequence"/>
</dbReference>
<dbReference type="EMBL" id="JBBHLD010000001">
    <property type="protein sequence ID" value="MEJ5903255.1"/>
    <property type="molecule type" value="Genomic_DNA"/>
</dbReference>